<keyword evidence="4" id="KW-0539">Nucleus</keyword>
<dbReference type="PANTHER" id="PTHR19865:SF0">
    <property type="entry name" value="U3 SMALL NUCLEOLAR RNA-INTERACTING PROTEIN 2"/>
    <property type="match status" value="1"/>
</dbReference>
<dbReference type="InterPro" id="IPR001680">
    <property type="entry name" value="WD40_rpt"/>
</dbReference>
<feature type="compositionally biased region" description="Acidic residues" evidence="6">
    <location>
        <begin position="24"/>
        <end position="49"/>
    </location>
</feature>
<dbReference type="SUPFAM" id="SSF50998">
    <property type="entry name" value="Quinoprotein alcohol dehydrogenase-like"/>
    <property type="match status" value="1"/>
</dbReference>
<feature type="region of interest" description="Disordered" evidence="6">
    <location>
        <begin position="1"/>
        <end position="54"/>
    </location>
</feature>
<evidence type="ECO:0008006" key="9">
    <source>
        <dbReference type="Google" id="ProtNLM"/>
    </source>
</evidence>
<dbReference type="Gene3D" id="2.130.10.10">
    <property type="entry name" value="YVTN repeat-like/Quinoprotein amine dehydrogenase"/>
    <property type="match status" value="1"/>
</dbReference>
<keyword evidence="8" id="KW-1185">Reference proteome</keyword>
<dbReference type="Pfam" id="PF00400">
    <property type="entry name" value="WD40"/>
    <property type="match status" value="4"/>
</dbReference>
<evidence type="ECO:0000256" key="4">
    <source>
        <dbReference type="ARBA" id="ARBA00023242"/>
    </source>
</evidence>
<dbReference type="EMBL" id="JALJOQ010000011">
    <property type="protein sequence ID" value="KAK9811211.1"/>
    <property type="molecule type" value="Genomic_DNA"/>
</dbReference>
<protein>
    <recommendedName>
        <fullName evidence="9">U3 small nucleolar RNA-interacting protein 2</fullName>
    </recommendedName>
</protein>
<accession>A0AAW1PCS5</accession>
<dbReference type="SMART" id="SM00320">
    <property type="entry name" value="WD40"/>
    <property type="match status" value="5"/>
</dbReference>
<proteinExistence type="predicted"/>
<evidence type="ECO:0000256" key="1">
    <source>
        <dbReference type="ARBA" id="ARBA00004123"/>
    </source>
</evidence>
<evidence type="ECO:0000256" key="3">
    <source>
        <dbReference type="ARBA" id="ARBA00022737"/>
    </source>
</evidence>
<gene>
    <name evidence="7" type="ORF">WJX73_010914</name>
</gene>
<comment type="subcellular location">
    <subcellularLocation>
        <location evidence="1">Nucleus</location>
    </subcellularLocation>
</comment>
<dbReference type="AlphaFoldDB" id="A0AAW1PCS5"/>
<feature type="compositionally biased region" description="Basic residues" evidence="6">
    <location>
        <begin position="1"/>
        <end position="20"/>
    </location>
</feature>
<dbReference type="FunFam" id="2.130.10.10:FF:000509">
    <property type="entry name" value="U3 small nucleolar RNA-interacting protein"/>
    <property type="match status" value="1"/>
</dbReference>
<reference evidence="7 8" key="1">
    <citation type="journal article" date="2024" name="Nat. Commun.">
        <title>Phylogenomics reveals the evolutionary origins of lichenization in chlorophyte algae.</title>
        <authorList>
            <person name="Puginier C."/>
            <person name="Libourel C."/>
            <person name="Otte J."/>
            <person name="Skaloud P."/>
            <person name="Haon M."/>
            <person name="Grisel S."/>
            <person name="Petersen M."/>
            <person name="Berrin J.G."/>
            <person name="Delaux P.M."/>
            <person name="Dal Grande F."/>
            <person name="Keller J."/>
        </authorList>
    </citation>
    <scope>NUCLEOTIDE SEQUENCE [LARGE SCALE GENOMIC DNA]</scope>
    <source>
        <strain evidence="7 8">SAG 2036</strain>
    </source>
</reference>
<feature type="repeat" description="WD" evidence="5">
    <location>
        <begin position="232"/>
        <end position="273"/>
    </location>
</feature>
<comment type="caution">
    <text evidence="7">The sequence shown here is derived from an EMBL/GenBank/DDBJ whole genome shotgun (WGS) entry which is preliminary data.</text>
</comment>
<dbReference type="GO" id="GO:0032040">
    <property type="term" value="C:small-subunit processome"/>
    <property type="evidence" value="ECO:0007669"/>
    <property type="project" value="TreeGrafter"/>
</dbReference>
<organism evidence="7 8">
    <name type="scientific">Symbiochloris irregularis</name>
    <dbReference type="NCBI Taxonomy" id="706552"/>
    <lineage>
        <taxon>Eukaryota</taxon>
        <taxon>Viridiplantae</taxon>
        <taxon>Chlorophyta</taxon>
        <taxon>core chlorophytes</taxon>
        <taxon>Trebouxiophyceae</taxon>
        <taxon>Trebouxiales</taxon>
        <taxon>Trebouxiaceae</taxon>
        <taxon>Symbiochloris</taxon>
    </lineage>
</organism>
<evidence type="ECO:0000256" key="6">
    <source>
        <dbReference type="SAM" id="MobiDB-lite"/>
    </source>
</evidence>
<dbReference type="InterPro" id="IPR011047">
    <property type="entry name" value="Quinoprotein_ADH-like_sf"/>
</dbReference>
<dbReference type="PANTHER" id="PTHR19865">
    <property type="entry name" value="U3 SMALL NUCLEOLAR RNA INTERACTING PROTEIN 2"/>
    <property type="match status" value="1"/>
</dbReference>
<keyword evidence="2 5" id="KW-0853">WD repeat</keyword>
<dbReference type="InterPro" id="IPR019775">
    <property type="entry name" value="WD40_repeat_CS"/>
</dbReference>
<dbReference type="GO" id="GO:0034511">
    <property type="term" value="F:U3 snoRNA binding"/>
    <property type="evidence" value="ECO:0007669"/>
    <property type="project" value="InterPro"/>
</dbReference>
<evidence type="ECO:0000313" key="8">
    <source>
        <dbReference type="Proteomes" id="UP001465755"/>
    </source>
</evidence>
<sequence length="478" mass="51048">MALIKRRKVSQPGKAPKRRRPEPDQEADLDTDIWGASEEEASDEQDEGAVETAEEKRLRIAKAYLQQLRAEGAEDSDGGDQLPGGIGAALRDQALEALGQQSRKLADRIDSTATASTSGRVSRCHWQPATAVTLTADDSKAYSVCKHGQIAAVDIETGKWTSFRASSVSKKQAAVTQARDGPEWVKHAARAAGKAALLAAAVSDDGQLLAVGGGDRFVHVFDARSHELVKSFPGHRDAVTGLAFRQGTHELYSCALDRTVKTWNIDDRTYIDTLFGHQAEVLALDVLRAERALSTGHDHTCRVWKIADESQLICRAAGMALDCCRYVTGTEWLTGSSDGSLALWTQFKKKPVAIIPHAHALPSADPSTVAADTDGAAGVDARSWIQSVAAAHNSDLAASGAGNGCIKLWALRSGKGGRPEKLDDITSIPAPGFVNGLQLAHSGRFVVAAVGQEPRLGRWGRIAGVRNGVLIHQLSLQD</sequence>
<evidence type="ECO:0000313" key="7">
    <source>
        <dbReference type="EMBL" id="KAK9811211.1"/>
    </source>
</evidence>
<evidence type="ECO:0000256" key="5">
    <source>
        <dbReference type="PROSITE-ProRule" id="PRU00221"/>
    </source>
</evidence>
<dbReference type="PROSITE" id="PS50294">
    <property type="entry name" value="WD_REPEATS_REGION"/>
    <property type="match status" value="1"/>
</dbReference>
<dbReference type="PROSITE" id="PS00678">
    <property type="entry name" value="WD_REPEATS_1"/>
    <property type="match status" value="1"/>
</dbReference>
<dbReference type="InterPro" id="IPR039241">
    <property type="entry name" value="Rrp9-like"/>
</dbReference>
<evidence type="ECO:0000256" key="2">
    <source>
        <dbReference type="ARBA" id="ARBA00022574"/>
    </source>
</evidence>
<dbReference type="InterPro" id="IPR015943">
    <property type="entry name" value="WD40/YVTN_repeat-like_dom_sf"/>
</dbReference>
<name>A0AAW1PCS5_9CHLO</name>
<dbReference type="Proteomes" id="UP001465755">
    <property type="component" value="Unassembled WGS sequence"/>
</dbReference>
<keyword evidence="3" id="KW-0677">Repeat</keyword>
<dbReference type="PROSITE" id="PS50082">
    <property type="entry name" value="WD_REPEATS_2"/>
    <property type="match status" value="1"/>
</dbReference>